<keyword evidence="5 6" id="KW-0472">Membrane</keyword>
<feature type="transmembrane region" description="Helical" evidence="6">
    <location>
        <begin position="434"/>
        <end position="454"/>
    </location>
</feature>
<feature type="transmembrane region" description="Helical" evidence="6">
    <location>
        <begin position="310"/>
        <end position="334"/>
    </location>
</feature>
<evidence type="ECO:0000313" key="7">
    <source>
        <dbReference type="EMBL" id="WXB02432.1"/>
    </source>
</evidence>
<dbReference type="PANTHER" id="PTHR30250">
    <property type="entry name" value="PST FAMILY PREDICTED COLANIC ACID TRANSPORTER"/>
    <property type="match status" value="1"/>
</dbReference>
<dbReference type="RefSeq" id="WP_394832060.1">
    <property type="nucleotide sequence ID" value="NZ_CP089929.1"/>
</dbReference>
<feature type="transmembrane region" description="Helical" evidence="6">
    <location>
        <begin position="7"/>
        <end position="29"/>
    </location>
</feature>
<feature type="transmembrane region" description="Helical" evidence="6">
    <location>
        <begin position="466"/>
        <end position="486"/>
    </location>
</feature>
<organism evidence="7 8">
    <name type="scientific">Pendulispora rubella</name>
    <dbReference type="NCBI Taxonomy" id="2741070"/>
    <lineage>
        <taxon>Bacteria</taxon>
        <taxon>Pseudomonadati</taxon>
        <taxon>Myxococcota</taxon>
        <taxon>Myxococcia</taxon>
        <taxon>Myxococcales</taxon>
        <taxon>Sorangiineae</taxon>
        <taxon>Pendulisporaceae</taxon>
        <taxon>Pendulispora</taxon>
    </lineage>
</organism>
<feature type="transmembrane region" description="Helical" evidence="6">
    <location>
        <begin position="376"/>
        <end position="396"/>
    </location>
</feature>
<dbReference type="InterPro" id="IPR050833">
    <property type="entry name" value="Poly_Biosynth_Transport"/>
</dbReference>
<evidence type="ECO:0008006" key="9">
    <source>
        <dbReference type="Google" id="ProtNLM"/>
    </source>
</evidence>
<dbReference type="PANTHER" id="PTHR30250:SF26">
    <property type="entry name" value="PSMA PROTEIN"/>
    <property type="match status" value="1"/>
</dbReference>
<reference evidence="7" key="1">
    <citation type="submission" date="2021-12" db="EMBL/GenBank/DDBJ databases">
        <title>Discovery of the Pendulisporaceae a myxobacterial family with distinct sporulation behavior and unique specialized metabolism.</title>
        <authorList>
            <person name="Garcia R."/>
            <person name="Popoff A."/>
            <person name="Bader C.D."/>
            <person name="Loehr J."/>
            <person name="Walesch S."/>
            <person name="Walt C."/>
            <person name="Boldt J."/>
            <person name="Bunk B."/>
            <person name="Haeckl F.J.F.P.J."/>
            <person name="Gunesch A.P."/>
            <person name="Birkelbach J."/>
            <person name="Nuebel U."/>
            <person name="Pietschmann T."/>
            <person name="Bach T."/>
            <person name="Mueller R."/>
        </authorList>
    </citation>
    <scope>NUCLEOTIDE SEQUENCE</scope>
    <source>
        <strain evidence="7">MSr11367</strain>
    </source>
</reference>
<feature type="transmembrane region" description="Helical" evidence="6">
    <location>
        <begin position="182"/>
        <end position="205"/>
    </location>
</feature>
<dbReference type="Proteomes" id="UP001374803">
    <property type="component" value="Chromosome"/>
</dbReference>
<dbReference type="EMBL" id="CP089983">
    <property type="protein sequence ID" value="WXB02432.1"/>
    <property type="molecule type" value="Genomic_DNA"/>
</dbReference>
<feature type="transmembrane region" description="Helical" evidence="6">
    <location>
        <begin position="122"/>
        <end position="144"/>
    </location>
</feature>
<evidence type="ECO:0000313" key="8">
    <source>
        <dbReference type="Proteomes" id="UP001374803"/>
    </source>
</evidence>
<evidence type="ECO:0000256" key="3">
    <source>
        <dbReference type="ARBA" id="ARBA00022692"/>
    </source>
</evidence>
<evidence type="ECO:0000256" key="5">
    <source>
        <dbReference type="ARBA" id="ARBA00023136"/>
    </source>
</evidence>
<feature type="transmembrane region" description="Helical" evidence="6">
    <location>
        <begin position="41"/>
        <end position="69"/>
    </location>
</feature>
<evidence type="ECO:0000256" key="4">
    <source>
        <dbReference type="ARBA" id="ARBA00022989"/>
    </source>
</evidence>
<sequence>MSRRANALIAAVFSYGQTAFAVLVGFAVTRVVVGSLGADRYGLWLATGALLGYATLADLGTFAVMPWLFAEADSQQDSTRMRSLVLHGLLAGVVSGALYVVLALVLWLAFPSLLHLTEADRAMLAGPLFVMVLGVAVSYPLRLFSTLCQGQQDFKFMGPFQLLQILASGLLAYVLVRLDCGLYAVGLAAAVPPFIPGMAAVHRALTRNRHLFRGWPRPSWREVKPILTSGTGTWLGALGWQLAFATDSVILASVGLRGDISSFAVTSRICFALMQLGWVIPDSACVGLAQLHAEGNAARTANVVRSILRVTLFLTGGVVCVSLSINAAFVSLWVGPELFGGARLNAIFGLDIVVLSVVHALVTTAAVLGHRMQVGLVTLVNGGFHIGLALLLGRWFGTSGVAAATAVSALGTSIPVGLYLLRHAMPLRSIAADLAAWLLRLGPCATAAALLGWISLQPHLVPPGRFGALAIGGAGAAISSVAYVLAMRPMLRDLPLGDRVRRWCRLPAPSGARMSEG</sequence>
<evidence type="ECO:0000256" key="6">
    <source>
        <dbReference type="SAM" id="Phobius"/>
    </source>
</evidence>
<name>A0ABZ2KVB7_9BACT</name>
<proteinExistence type="predicted"/>
<keyword evidence="8" id="KW-1185">Reference proteome</keyword>
<feature type="transmembrane region" description="Helical" evidence="6">
    <location>
        <begin position="89"/>
        <end position="110"/>
    </location>
</feature>
<comment type="subcellular location">
    <subcellularLocation>
        <location evidence="1">Cell membrane</location>
        <topology evidence="1">Multi-pass membrane protein</topology>
    </subcellularLocation>
</comment>
<keyword evidence="2" id="KW-1003">Cell membrane</keyword>
<feature type="transmembrane region" description="Helical" evidence="6">
    <location>
        <begin position="156"/>
        <end position="176"/>
    </location>
</feature>
<accession>A0ABZ2KVB7</accession>
<protein>
    <recommendedName>
        <fullName evidence="9">Polysaccharide biosynthesis protein</fullName>
    </recommendedName>
</protein>
<keyword evidence="3 6" id="KW-0812">Transmembrane</keyword>
<evidence type="ECO:0000256" key="1">
    <source>
        <dbReference type="ARBA" id="ARBA00004651"/>
    </source>
</evidence>
<gene>
    <name evidence="7" type="ORF">LVJ94_36640</name>
</gene>
<feature type="transmembrane region" description="Helical" evidence="6">
    <location>
        <begin position="346"/>
        <end position="369"/>
    </location>
</feature>
<evidence type="ECO:0000256" key="2">
    <source>
        <dbReference type="ARBA" id="ARBA00022475"/>
    </source>
</evidence>
<feature type="transmembrane region" description="Helical" evidence="6">
    <location>
        <begin position="402"/>
        <end position="422"/>
    </location>
</feature>
<keyword evidence="4 6" id="KW-1133">Transmembrane helix</keyword>